<proteinExistence type="predicted"/>
<organism evidence="2 3">
    <name type="scientific">Mizuhopecten yessoensis</name>
    <name type="common">Japanese scallop</name>
    <name type="synonym">Patinopecten yessoensis</name>
    <dbReference type="NCBI Taxonomy" id="6573"/>
    <lineage>
        <taxon>Eukaryota</taxon>
        <taxon>Metazoa</taxon>
        <taxon>Spiralia</taxon>
        <taxon>Lophotrochozoa</taxon>
        <taxon>Mollusca</taxon>
        <taxon>Bivalvia</taxon>
        <taxon>Autobranchia</taxon>
        <taxon>Pteriomorphia</taxon>
        <taxon>Pectinida</taxon>
        <taxon>Pectinoidea</taxon>
        <taxon>Pectinidae</taxon>
        <taxon>Mizuhopecten</taxon>
    </lineage>
</organism>
<accession>A0A210PVF1</accession>
<evidence type="ECO:0000256" key="1">
    <source>
        <dbReference type="SAM" id="SignalP"/>
    </source>
</evidence>
<evidence type="ECO:0008006" key="4">
    <source>
        <dbReference type="Google" id="ProtNLM"/>
    </source>
</evidence>
<dbReference type="EMBL" id="NEDP02005461">
    <property type="protein sequence ID" value="OWF40468.1"/>
    <property type="molecule type" value="Genomic_DNA"/>
</dbReference>
<evidence type="ECO:0000313" key="3">
    <source>
        <dbReference type="Proteomes" id="UP000242188"/>
    </source>
</evidence>
<keyword evidence="3" id="KW-1185">Reference proteome</keyword>
<dbReference type="Proteomes" id="UP000242188">
    <property type="component" value="Unassembled WGS sequence"/>
</dbReference>
<feature type="signal peptide" evidence="1">
    <location>
        <begin position="1"/>
        <end position="24"/>
    </location>
</feature>
<comment type="caution">
    <text evidence="2">The sequence shown here is derived from an EMBL/GenBank/DDBJ whole genome shotgun (WGS) entry which is preliminary data.</text>
</comment>
<feature type="chain" id="PRO_5012306987" description="Spaetzle domain-containing protein" evidence="1">
    <location>
        <begin position="25"/>
        <end position="305"/>
    </location>
</feature>
<sequence>MVMNISRTTMMVLLFAVAVTIAYSFEMLQESKTHELHPDLIKSDHDLYNVSSDCDPNILTSGYDLDILKPDRDLGTVTSDRGVVNSDCNLDIVNSDCDLDIVNSDRDLAIVLGRNTDDVLYPDLNIAVIQAIDLEGTSDIDIESRHDEQTKTEENIYTEQINTCDPPHHSNSHTAIRDVAKYPGLFHTPETMGRMNKEMDTLRATKSDNDNCCPTVIKHVKNKTMRNADGLIRTLTHFTNSSQAIPFVDNCDPHRGHGRRGRCKTCEAQNVTLFLLVEPDSEHSERYFDKFSIPMYCTCKSLICK</sequence>
<name>A0A210PVF1_MIZYE</name>
<keyword evidence="1" id="KW-0732">Signal</keyword>
<protein>
    <recommendedName>
        <fullName evidence="4">Spaetzle domain-containing protein</fullName>
    </recommendedName>
</protein>
<gene>
    <name evidence="2" type="ORF">KP79_PYT19008</name>
</gene>
<dbReference type="AlphaFoldDB" id="A0A210PVF1"/>
<evidence type="ECO:0000313" key="2">
    <source>
        <dbReference type="EMBL" id="OWF40468.1"/>
    </source>
</evidence>
<reference evidence="2 3" key="1">
    <citation type="journal article" date="2017" name="Nat. Ecol. Evol.">
        <title>Scallop genome provides insights into evolution of bilaterian karyotype and development.</title>
        <authorList>
            <person name="Wang S."/>
            <person name="Zhang J."/>
            <person name="Jiao W."/>
            <person name="Li J."/>
            <person name="Xun X."/>
            <person name="Sun Y."/>
            <person name="Guo X."/>
            <person name="Huan P."/>
            <person name="Dong B."/>
            <person name="Zhang L."/>
            <person name="Hu X."/>
            <person name="Sun X."/>
            <person name="Wang J."/>
            <person name="Zhao C."/>
            <person name="Wang Y."/>
            <person name="Wang D."/>
            <person name="Huang X."/>
            <person name="Wang R."/>
            <person name="Lv J."/>
            <person name="Li Y."/>
            <person name="Zhang Z."/>
            <person name="Liu B."/>
            <person name="Lu W."/>
            <person name="Hui Y."/>
            <person name="Liang J."/>
            <person name="Zhou Z."/>
            <person name="Hou R."/>
            <person name="Li X."/>
            <person name="Liu Y."/>
            <person name="Li H."/>
            <person name="Ning X."/>
            <person name="Lin Y."/>
            <person name="Zhao L."/>
            <person name="Xing Q."/>
            <person name="Dou J."/>
            <person name="Li Y."/>
            <person name="Mao J."/>
            <person name="Guo H."/>
            <person name="Dou H."/>
            <person name="Li T."/>
            <person name="Mu C."/>
            <person name="Jiang W."/>
            <person name="Fu Q."/>
            <person name="Fu X."/>
            <person name="Miao Y."/>
            <person name="Liu J."/>
            <person name="Yu Q."/>
            <person name="Li R."/>
            <person name="Liao H."/>
            <person name="Li X."/>
            <person name="Kong Y."/>
            <person name="Jiang Z."/>
            <person name="Chourrout D."/>
            <person name="Li R."/>
            <person name="Bao Z."/>
        </authorList>
    </citation>
    <scope>NUCLEOTIDE SEQUENCE [LARGE SCALE GENOMIC DNA]</scope>
    <source>
        <strain evidence="2 3">PY_sf001</strain>
    </source>
</reference>